<dbReference type="KEGG" id="qsa:O6P43_026946"/>
<evidence type="ECO:0000313" key="3">
    <source>
        <dbReference type="Proteomes" id="UP001163823"/>
    </source>
</evidence>
<feature type="transmembrane region" description="Helical" evidence="1">
    <location>
        <begin position="15"/>
        <end position="34"/>
    </location>
</feature>
<keyword evidence="1" id="KW-0472">Membrane</keyword>
<proteinExistence type="predicted"/>
<keyword evidence="3" id="KW-1185">Reference proteome</keyword>
<dbReference type="EMBL" id="JARAOO010000011">
    <property type="protein sequence ID" value="KAJ7950803.1"/>
    <property type="molecule type" value="Genomic_DNA"/>
</dbReference>
<dbReference type="AlphaFoldDB" id="A0AAD7PCR2"/>
<evidence type="ECO:0000313" key="2">
    <source>
        <dbReference type="EMBL" id="KAJ7950803.1"/>
    </source>
</evidence>
<gene>
    <name evidence="2" type="ORF">O6P43_026946</name>
</gene>
<feature type="transmembrane region" description="Helical" evidence="1">
    <location>
        <begin position="54"/>
        <end position="76"/>
    </location>
</feature>
<dbReference type="Gene3D" id="1.20.1110.10">
    <property type="entry name" value="Calcium-transporting ATPase, transmembrane domain"/>
    <property type="match status" value="1"/>
</dbReference>
<evidence type="ECO:0000256" key="1">
    <source>
        <dbReference type="SAM" id="Phobius"/>
    </source>
</evidence>
<accession>A0AAD7PCR2</accession>
<reference evidence="2" key="1">
    <citation type="journal article" date="2023" name="Science">
        <title>Elucidation of the pathway for biosynthesis of saponin adjuvants from the soapbark tree.</title>
        <authorList>
            <person name="Reed J."/>
            <person name="Orme A."/>
            <person name="El-Demerdash A."/>
            <person name="Owen C."/>
            <person name="Martin L.B.B."/>
            <person name="Misra R.C."/>
            <person name="Kikuchi S."/>
            <person name="Rejzek M."/>
            <person name="Martin A.C."/>
            <person name="Harkess A."/>
            <person name="Leebens-Mack J."/>
            <person name="Louveau T."/>
            <person name="Stephenson M.J."/>
            <person name="Osbourn A."/>
        </authorList>
    </citation>
    <scope>NUCLEOTIDE SEQUENCE</scope>
    <source>
        <strain evidence="2">S10</strain>
    </source>
</reference>
<comment type="caution">
    <text evidence="2">The sequence shown here is derived from an EMBL/GenBank/DDBJ whole genome shotgun (WGS) entry which is preliminary data.</text>
</comment>
<keyword evidence="1" id="KW-1133">Transmembrane helix</keyword>
<dbReference type="Proteomes" id="UP001163823">
    <property type="component" value="Chromosome 11"/>
</dbReference>
<sequence length="114" mass="12858">MSGDIRSWSFLERPGLLLVTSFITAQLIATVISASETWKLAGIRSIGWGWTGVIWLYSIATYLLLDPIKFAVLLCIKWKGLESGGKPKNCTYQPERFWKGSSRSSMERLRGEQT</sequence>
<name>A0AAD7PCR2_QUISA</name>
<keyword evidence="1" id="KW-0812">Transmembrane</keyword>
<organism evidence="2 3">
    <name type="scientific">Quillaja saponaria</name>
    <name type="common">Soap bark tree</name>
    <dbReference type="NCBI Taxonomy" id="32244"/>
    <lineage>
        <taxon>Eukaryota</taxon>
        <taxon>Viridiplantae</taxon>
        <taxon>Streptophyta</taxon>
        <taxon>Embryophyta</taxon>
        <taxon>Tracheophyta</taxon>
        <taxon>Spermatophyta</taxon>
        <taxon>Magnoliopsida</taxon>
        <taxon>eudicotyledons</taxon>
        <taxon>Gunneridae</taxon>
        <taxon>Pentapetalae</taxon>
        <taxon>rosids</taxon>
        <taxon>fabids</taxon>
        <taxon>Fabales</taxon>
        <taxon>Quillajaceae</taxon>
        <taxon>Quillaja</taxon>
    </lineage>
</organism>
<protein>
    <submittedName>
        <fullName evidence="2">Plasma membrane ATPase</fullName>
    </submittedName>
</protein>